<keyword evidence="2" id="KW-1185">Reference proteome</keyword>
<sequence>MDLDYLIFDYSEDEHGISNWDAMASVGPDRVTAMASEIEQVLRWASHEFPSRQYAIDDGGDWDYDLQAMDDDGQQLTASFDSASGKLLLASPTVGRTTATLSLAGSTQFFAAFTQWLSTH</sequence>
<protein>
    <submittedName>
        <fullName evidence="1">Uncharacterized protein</fullName>
    </submittedName>
</protein>
<dbReference type="Proteomes" id="UP001549320">
    <property type="component" value="Unassembled WGS sequence"/>
</dbReference>
<dbReference type="EMBL" id="JBEPSH010000011">
    <property type="protein sequence ID" value="MET4579788.1"/>
    <property type="molecule type" value="Genomic_DNA"/>
</dbReference>
<organism evidence="1 2">
    <name type="scientific">Ottowia thiooxydans</name>
    <dbReference type="NCBI Taxonomy" id="219182"/>
    <lineage>
        <taxon>Bacteria</taxon>
        <taxon>Pseudomonadati</taxon>
        <taxon>Pseudomonadota</taxon>
        <taxon>Betaproteobacteria</taxon>
        <taxon>Burkholderiales</taxon>
        <taxon>Comamonadaceae</taxon>
        <taxon>Ottowia</taxon>
    </lineage>
</organism>
<evidence type="ECO:0000313" key="1">
    <source>
        <dbReference type="EMBL" id="MET4579788.1"/>
    </source>
</evidence>
<name>A0ABV2QFH7_9BURK</name>
<gene>
    <name evidence="1" type="ORF">ABIE13_004925</name>
</gene>
<proteinExistence type="predicted"/>
<evidence type="ECO:0000313" key="2">
    <source>
        <dbReference type="Proteomes" id="UP001549320"/>
    </source>
</evidence>
<reference evidence="1 2" key="1">
    <citation type="submission" date="2024-06" db="EMBL/GenBank/DDBJ databases">
        <title>Sorghum-associated microbial communities from plants grown in Nebraska, USA.</title>
        <authorList>
            <person name="Schachtman D."/>
        </authorList>
    </citation>
    <scope>NUCLEOTIDE SEQUENCE [LARGE SCALE GENOMIC DNA]</scope>
    <source>
        <strain evidence="1 2">2709</strain>
    </source>
</reference>
<accession>A0ABV2QFH7</accession>
<dbReference type="RefSeq" id="WP_354448202.1">
    <property type="nucleotide sequence ID" value="NZ_JBEPSH010000011.1"/>
</dbReference>
<comment type="caution">
    <text evidence="1">The sequence shown here is derived from an EMBL/GenBank/DDBJ whole genome shotgun (WGS) entry which is preliminary data.</text>
</comment>